<feature type="domain" description="TsaA-like" evidence="3">
    <location>
        <begin position="3"/>
        <end position="133"/>
    </location>
</feature>
<dbReference type="KEGG" id="mou:OU421_10410"/>
<dbReference type="CDD" id="cd09281">
    <property type="entry name" value="UPF0066"/>
    <property type="match status" value="1"/>
</dbReference>
<sequence length="139" mass="15477">MTLRPIGVVKSSYRTPGEAPRQGRLSDQIAEIHIFPEYEDALYKIEDCTHLVVLCWFNKAERTLLRATPPGQKEERGVFAIRSPGRPNPIALETVDLVSTRGPVLTVRGLDAINNTPVLDIKPLISFDTIKNPSPDDTE</sequence>
<dbReference type="Pfam" id="PF01980">
    <property type="entry name" value="TrmO_N"/>
    <property type="match status" value="1"/>
</dbReference>
<proteinExistence type="inferred from homology"/>
<dbReference type="InterPro" id="IPR023368">
    <property type="entry name" value="UPF0066_cons_site"/>
</dbReference>
<name>A0A9X9TA05_METOG</name>
<keyword evidence="5" id="KW-1185">Reference proteome</keyword>
<dbReference type="NCBIfam" id="TIGR00104">
    <property type="entry name" value="tRNA_TsaA"/>
    <property type="match status" value="1"/>
</dbReference>
<evidence type="ECO:0000256" key="1">
    <source>
        <dbReference type="ARBA" id="ARBA00022691"/>
    </source>
</evidence>
<dbReference type="AlphaFoldDB" id="A0A9X9TA05"/>
<dbReference type="InterPro" id="IPR036413">
    <property type="entry name" value="YaeB-like_sf"/>
</dbReference>
<dbReference type="InterPro" id="IPR023370">
    <property type="entry name" value="TrmO-like_N"/>
</dbReference>
<protein>
    <submittedName>
        <fullName evidence="4">tRNA (N6-threonylcarbamoyladenosine(37)-N6)-methyltransferase TrmO</fullName>
    </submittedName>
</protein>
<gene>
    <name evidence="4" type="primary">tsaA</name>
    <name evidence="4" type="ORF">OU421_10410</name>
</gene>
<dbReference type="Proteomes" id="UP001163096">
    <property type="component" value="Chromosome"/>
</dbReference>
<dbReference type="SUPFAM" id="SSF118196">
    <property type="entry name" value="YaeB-like"/>
    <property type="match status" value="1"/>
</dbReference>
<reference evidence="4" key="1">
    <citation type="submission" date="2022-11" db="EMBL/GenBank/DDBJ databases">
        <title>Complete genome sequence of Methanogenium organophilum DSM 3596.</title>
        <authorList>
            <person name="Chen S.-C."/>
            <person name="Lai S.-J."/>
            <person name="You Y.-T."/>
        </authorList>
    </citation>
    <scope>NUCLEOTIDE SEQUENCE</scope>
    <source>
        <strain evidence="4">DSM 3596</strain>
    </source>
</reference>
<comment type="similarity">
    <text evidence="2">Belongs to the tRNA methyltransferase O family.</text>
</comment>
<dbReference type="InterPro" id="IPR040372">
    <property type="entry name" value="YaeB-like"/>
</dbReference>
<organism evidence="4 5">
    <name type="scientific">Methanogenium organophilum</name>
    <dbReference type="NCBI Taxonomy" id="2199"/>
    <lineage>
        <taxon>Archaea</taxon>
        <taxon>Methanobacteriati</taxon>
        <taxon>Methanobacteriota</taxon>
        <taxon>Stenosarchaea group</taxon>
        <taxon>Methanomicrobia</taxon>
        <taxon>Methanomicrobiales</taxon>
        <taxon>Methanomicrobiaceae</taxon>
        <taxon>Methanogenium</taxon>
    </lineage>
</organism>
<dbReference type="PANTHER" id="PTHR12818">
    <property type="entry name" value="TRNA (ADENINE(37)-N6)-METHYLTRANSFERASE"/>
    <property type="match status" value="1"/>
</dbReference>
<dbReference type="Gene3D" id="2.40.30.70">
    <property type="entry name" value="YaeB-like"/>
    <property type="match status" value="1"/>
</dbReference>
<dbReference type="InterPro" id="IPR036414">
    <property type="entry name" value="YaeB_N_sf"/>
</dbReference>
<accession>A0A9X9TA05</accession>
<dbReference type="PROSITE" id="PS01318">
    <property type="entry name" value="TSAA_1"/>
    <property type="match status" value="1"/>
</dbReference>
<evidence type="ECO:0000259" key="3">
    <source>
        <dbReference type="PROSITE" id="PS51668"/>
    </source>
</evidence>
<evidence type="ECO:0000313" key="4">
    <source>
        <dbReference type="EMBL" id="WAI02607.1"/>
    </source>
</evidence>
<keyword evidence="1" id="KW-0949">S-adenosyl-L-methionine</keyword>
<evidence type="ECO:0000256" key="2">
    <source>
        <dbReference type="ARBA" id="ARBA00033753"/>
    </source>
</evidence>
<dbReference type="PROSITE" id="PS51668">
    <property type="entry name" value="TSAA_2"/>
    <property type="match status" value="1"/>
</dbReference>
<dbReference type="EMBL" id="CP113361">
    <property type="protein sequence ID" value="WAI02607.1"/>
    <property type="molecule type" value="Genomic_DNA"/>
</dbReference>
<evidence type="ECO:0000313" key="5">
    <source>
        <dbReference type="Proteomes" id="UP001163096"/>
    </source>
</evidence>
<dbReference type="PANTHER" id="PTHR12818:SF0">
    <property type="entry name" value="TRNA (ADENINE(37)-N6)-METHYLTRANSFERASE"/>
    <property type="match status" value="1"/>
</dbReference>